<evidence type="ECO:0000256" key="7">
    <source>
        <dbReference type="ARBA" id="ARBA00025748"/>
    </source>
</evidence>
<proteinExistence type="inferred from homology"/>
<dbReference type="EMBL" id="OZ019911">
    <property type="protein sequence ID" value="CAK9212655.1"/>
    <property type="molecule type" value="Genomic_DNA"/>
</dbReference>
<evidence type="ECO:0000256" key="3">
    <source>
        <dbReference type="ARBA" id="ARBA00023125"/>
    </source>
</evidence>
<feature type="DNA-binding region" description="Homeobox" evidence="8">
    <location>
        <begin position="96"/>
        <end position="155"/>
    </location>
</feature>
<dbReference type="Gene3D" id="1.10.10.60">
    <property type="entry name" value="Homeodomain-like"/>
    <property type="match status" value="1"/>
</dbReference>
<dbReference type="InterPro" id="IPR009057">
    <property type="entry name" value="Homeodomain-like_sf"/>
</dbReference>
<dbReference type="SUPFAM" id="SSF46689">
    <property type="entry name" value="Homeodomain-like"/>
    <property type="match status" value="1"/>
</dbReference>
<dbReference type="SMART" id="SM00389">
    <property type="entry name" value="HOX"/>
    <property type="match status" value="1"/>
</dbReference>
<organism evidence="12 13">
    <name type="scientific">Sphagnum troendelagicum</name>
    <dbReference type="NCBI Taxonomy" id="128251"/>
    <lineage>
        <taxon>Eukaryota</taxon>
        <taxon>Viridiplantae</taxon>
        <taxon>Streptophyta</taxon>
        <taxon>Embryophyta</taxon>
        <taxon>Bryophyta</taxon>
        <taxon>Sphagnophytina</taxon>
        <taxon>Sphagnopsida</taxon>
        <taxon>Sphagnales</taxon>
        <taxon>Sphagnaceae</taxon>
        <taxon>Sphagnum</taxon>
    </lineage>
</organism>
<evidence type="ECO:0000256" key="4">
    <source>
        <dbReference type="ARBA" id="ARBA00023155"/>
    </source>
</evidence>
<dbReference type="PROSITE" id="PS00027">
    <property type="entry name" value="HOMEOBOX_1"/>
    <property type="match status" value="1"/>
</dbReference>
<evidence type="ECO:0000256" key="6">
    <source>
        <dbReference type="ARBA" id="ARBA00023242"/>
    </source>
</evidence>
<reference evidence="12" key="1">
    <citation type="submission" date="2024-02" db="EMBL/GenBank/DDBJ databases">
        <authorList>
            <consortium name="ELIXIR-Norway"/>
            <consortium name="Elixir Norway"/>
        </authorList>
    </citation>
    <scope>NUCLEOTIDE SEQUENCE</scope>
</reference>
<name>A0ABP0U4F4_9BRYO</name>
<keyword evidence="3 8" id="KW-0238">DNA-binding</keyword>
<dbReference type="PRINTS" id="PR00031">
    <property type="entry name" value="HTHREPRESSR"/>
</dbReference>
<keyword evidence="5" id="KW-0804">Transcription</keyword>
<dbReference type="InterPro" id="IPR001356">
    <property type="entry name" value="HD"/>
</dbReference>
<dbReference type="CDD" id="cd00086">
    <property type="entry name" value="homeodomain"/>
    <property type="match status" value="1"/>
</dbReference>
<dbReference type="Proteomes" id="UP001497512">
    <property type="component" value="Chromosome 19"/>
</dbReference>
<dbReference type="InterPro" id="IPR017970">
    <property type="entry name" value="Homeobox_CS"/>
</dbReference>
<dbReference type="InterPro" id="IPR000047">
    <property type="entry name" value="HTH_motif"/>
</dbReference>
<evidence type="ECO:0000259" key="11">
    <source>
        <dbReference type="PROSITE" id="PS50071"/>
    </source>
</evidence>
<sequence length="290" mass="32872">MGRGGGTYYLSRARSNFTTIPIDRFRFPCSFQKLFKKEKEKKLKLLTRGLQSSSHISAATSSSSASSFLDFSGGQWSNVQCDDFMCSSPSSSNNIVESKKRRLTFEQVRSLETNFELDNKLEPERKMQLAMELGLQPRQVAVWFQNRRARWKTKQLERDYEVLSLDYSRLKAQFESIVQEKESLKTEVMVLQQLDHEEQSTSCTADQDSCSNSSEILNRDSQGTTTTKTTIHTSLNMLLPPPSQLVVMLTPDQGNSFSPGLHNIFTAPPAAAGFWPLDNNNNNNNRSIFI</sequence>
<evidence type="ECO:0000256" key="8">
    <source>
        <dbReference type="PROSITE-ProRule" id="PRU00108"/>
    </source>
</evidence>
<evidence type="ECO:0000256" key="2">
    <source>
        <dbReference type="ARBA" id="ARBA00023015"/>
    </source>
</evidence>
<keyword evidence="13" id="KW-1185">Reference proteome</keyword>
<keyword evidence="4 8" id="KW-0371">Homeobox</keyword>
<feature type="domain" description="Homeobox" evidence="11">
    <location>
        <begin position="94"/>
        <end position="154"/>
    </location>
</feature>
<evidence type="ECO:0000256" key="1">
    <source>
        <dbReference type="ARBA" id="ARBA00004123"/>
    </source>
</evidence>
<keyword evidence="6 8" id="KW-0539">Nucleus</keyword>
<gene>
    <name evidence="12" type="ORF">CSSPTR1EN2_LOCUS11345</name>
</gene>
<feature type="coiled-coil region" evidence="10">
    <location>
        <begin position="153"/>
        <end position="187"/>
    </location>
</feature>
<evidence type="ECO:0000256" key="5">
    <source>
        <dbReference type="ARBA" id="ARBA00023163"/>
    </source>
</evidence>
<dbReference type="Pfam" id="PF02183">
    <property type="entry name" value="HALZ"/>
    <property type="match status" value="1"/>
</dbReference>
<evidence type="ECO:0000313" key="13">
    <source>
        <dbReference type="Proteomes" id="UP001497512"/>
    </source>
</evidence>
<accession>A0ABP0U4F4</accession>
<dbReference type="Pfam" id="PF00046">
    <property type="entry name" value="Homeodomain"/>
    <property type="match status" value="1"/>
</dbReference>
<dbReference type="InterPro" id="IPR003106">
    <property type="entry name" value="Leu_zip_homeo"/>
</dbReference>
<comment type="similarity">
    <text evidence="7">Belongs to the HD-ZIP homeobox family. Class I subfamily.</text>
</comment>
<dbReference type="PANTHER" id="PTHR24326:SF606">
    <property type="entry name" value="HOMEOBOX-LEUCINE ZIPPER PROTEIN ATHB-54"/>
    <property type="match status" value="1"/>
</dbReference>
<evidence type="ECO:0000256" key="9">
    <source>
        <dbReference type="RuleBase" id="RU000682"/>
    </source>
</evidence>
<evidence type="ECO:0000256" key="10">
    <source>
        <dbReference type="SAM" id="Coils"/>
    </source>
</evidence>
<keyword evidence="2" id="KW-0805">Transcription regulation</keyword>
<evidence type="ECO:0000313" key="12">
    <source>
        <dbReference type="EMBL" id="CAK9212655.1"/>
    </source>
</evidence>
<dbReference type="PROSITE" id="PS50071">
    <property type="entry name" value="HOMEOBOX_2"/>
    <property type="match status" value="1"/>
</dbReference>
<dbReference type="PANTHER" id="PTHR24326">
    <property type="entry name" value="HOMEOBOX-LEUCINE ZIPPER PROTEIN"/>
    <property type="match status" value="1"/>
</dbReference>
<dbReference type="InterPro" id="IPR045224">
    <property type="entry name" value="HDZip_class_I_plant"/>
</dbReference>
<protein>
    <recommendedName>
        <fullName evidence="11">Homeobox domain-containing protein</fullName>
    </recommendedName>
</protein>
<comment type="subcellular location">
    <subcellularLocation>
        <location evidence="1 8 9">Nucleus</location>
    </subcellularLocation>
</comment>
<keyword evidence="10" id="KW-0175">Coiled coil</keyword>